<organism evidence="1 2">
    <name type="scientific">Mycena maculata</name>
    <dbReference type="NCBI Taxonomy" id="230809"/>
    <lineage>
        <taxon>Eukaryota</taxon>
        <taxon>Fungi</taxon>
        <taxon>Dikarya</taxon>
        <taxon>Basidiomycota</taxon>
        <taxon>Agaricomycotina</taxon>
        <taxon>Agaricomycetes</taxon>
        <taxon>Agaricomycetidae</taxon>
        <taxon>Agaricales</taxon>
        <taxon>Marasmiineae</taxon>
        <taxon>Mycenaceae</taxon>
        <taxon>Mycena</taxon>
    </lineage>
</organism>
<dbReference type="AlphaFoldDB" id="A0AAD7JRG2"/>
<protein>
    <submittedName>
        <fullName evidence="1">Uncharacterized protein</fullName>
    </submittedName>
</protein>
<comment type="caution">
    <text evidence="1">The sequence shown here is derived from an EMBL/GenBank/DDBJ whole genome shotgun (WGS) entry which is preliminary data.</text>
</comment>
<evidence type="ECO:0000313" key="1">
    <source>
        <dbReference type="EMBL" id="KAJ7770309.1"/>
    </source>
</evidence>
<dbReference type="EMBL" id="JARJLG010000024">
    <property type="protein sequence ID" value="KAJ7770309.1"/>
    <property type="molecule type" value="Genomic_DNA"/>
</dbReference>
<dbReference type="Proteomes" id="UP001215280">
    <property type="component" value="Unassembled WGS sequence"/>
</dbReference>
<sequence length="194" mass="22044">MLSGAPPNTGTVSEGQSDYDGIQSWLCETTRTLRARPASVKEKYCHLAPVGPETHMRHSQSRYKCDRLRVRLLLCRRRRQTRMPCRTSVLLSWELRREPNHCLACLGRFRINTVCCSACTSGQDVRVVVHTTPGRARAPLVLFQGPNLPQLRPFIQMLVSPRLHALGNLTPFHSETEPHIHSLRQPFSVDLVRS</sequence>
<keyword evidence="2" id="KW-1185">Reference proteome</keyword>
<evidence type="ECO:0000313" key="2">
    <source>
        <dbReference type="Proteomes" id="UP001215280"/>
    </source>
</evidence>
<proteinExistence type="predicted"/>
<name>A0AAD7JRG2_9AGAR</name>
<accession>A0AAD7JRG2</accession>
<gene>
    <name evidence="1" type="ORF">DFH07DRAFT_273056</name>
</gene>
<reference evidence="1" key="1">
    <citation type="submission" date="2023-03" db="EMBL/GenBank/DDBJ databases">
        <title>Massive genome expansion in bonnet fungi (Mycena s.s.) driven by repeated elements and novel gene families across ecological guilds.</title>
        <authorList>
            <consortium name="Lawrence Berkeley National Laboratory"/>
            <person name="Harder C.B."/>
            <person name="Miyauchi S."/>
            <person name="Viragh M."/>
            <person name="Kuo A."/>
            <person name="Thoen E."/>
            <person name="Andreopoulos B."/>
            <person name="Lu D."/>
            <person name="Skrede I."/>
            <person name="Drula E."/>
            <person name="Henrissat B."/>
            <person name="Morin E."/>
            <person name="Kohler A."/>
            <person name="Barry K."/>
            <person name="LaButti K."/>
            <person name="Morin E."/>
            <person name="Salamov A."/>
            <person name="Lipzen A."/>
            <person name="Mereny Z."/>
            <person name="Hegedus B."/>
            <person name="Baldrian P."/>
            <person name="Stursova M."/>
            <person name="Weitz H."/>
            <person name="Taylor A."/>
            <person name="Grigoriev I.V."/>
            <person name="Nagy L.G."/>
            <person name="Martin F."/>
            <person name="Kauserud H."/>
        </authorList>
    </citation>
    <scope>NUCLEOTIDE SEQUENCE</scope>
    <source>
        <strain evidence="1">CBHHK188m</strain>
    </source>
</reference>